<accession>A0A2K1JKB3</accession>
<dbReference type="EnsemblPlants" id="Pp3c13_1200V3.1">
    <property type="protein sequence ID" value="PAC:32931523.CDS.1"/>
    <property type="gene ID" value="Pp3c13_1200"/>
</dbReference>
<keyword evidence="4" id="KW-1185">Reference proteome</keyword>
<evidence type="ECO:0000256" key="1">
    <source>
        <dbReference type="SAM" id="SignalP"/>
    </source>
</evidence>
<gene>
    <name evidence="2" type="ORF">PHYPA_016824</name>
</gene>
<proteinExistence type="predicted"/>
<keyword evidence="1" id="KW-0732">Signal</keyword>
<dbReference type="PaxDb" id="3218-PP1S176_102V6.1"/>
<sequence>MFLIHLFLLNLLRKVFHHWFCKLGYTSSDIVFLKGAIHPQQQASLNVLLYYYM</sequence>
<dbReference type="Proteomes" id="UP000006727">
    <property type="component" value="Chromosome 13"/>
</dbReference>
<dbReference type="EMBL" id="ABEU02000013">
    <property type="protein sequence ID" value="PNR41995.1"/>
    <property type="molecule type" value="Genomic_DNA"/>
</dbReference>
<dbReference type="Gramene" id="Pp3c13_1200V3.2">
    <property type="protein sequence ID" value="PAC:32931524.CDS.1"/>
    <property type="gene ID" value="Pp3c13_1200"/>
</dbReference>
<evidence type="ECO:0000313" key="2">
    <source>
        <dbReference type="EMBL" id="PNR41995.1"/>
    </source>
</evidence>
<organism evidence="2">
    <name type="scientific">Physcomitrium patens</name>
    <name type="common">Spreading-leaved earth moss</name>
    <name type="synonym">Physcomitrella patens</name>
    <dbReference type="NCBI Taxonomy" id="3218"/>
    <lineage>
        <taxon>Eukaryota</taxon>
        <taxon>Viridiplantae</taxon>
        <taxon>Streptophyta</taxon>
        <taxon>Embryophyta</taxon>
        <taxon>Bryophyta</taxon>
        <taxon>Bryophytina</taxon>
        <taxon>Bryopsida</taxon>
        <taxon>Funariidae</taxon>
        <taxon>Funariales</taxon>
        <taxon>Funariaceae</taxon>
        <taxon>Physcomitrium</taxon>
    </lineage>
</organism>
<protein>
    <submittedName>
        <fullName evidence="2 3">Uncharacterized protein</fullName>
    </submittedName>
</protein>
<dbReference type="Gramene" id="Pp3c13_1200V3.1">
    <property type="protein sequence ID" value="PAC:32931523.CDS.1"/>
    <property type="gene ID" value="Pp3c13_1200"/>
</dbReference>
<reference evidence="2 4" key="2">
    <citation type="journal article" date="2018" name="Plant J.">
        <title>The Physcomitrella patens chromosome-scale assembly reveals moss genome structure and evolution.</title>
        <authorList>
            <person name="Lang D."/>
            <person name="Ullrich K.K."/>
            <person name="Murat F."/>
            <person name="Fuchs J."/>
            <person name="Jenkins J."/>
            <person name="Haas F.B."/>
            <person name="Piednoel M."/>
            <person name="Gundlach H."/>
            <person name="Van Bel M."/>
            <person name="Meyberg R."/>
            <person name="Vives C."/>
            <person name="Morata J."/>
            <person name="Symeonidi A."/>
            <person name="Hiss M."/>
            <person name="Muchero W."/>
            <person name="Kamisugi Y."/>
            <person name="Saleh O."/>
            <person name="Blanc G."/>
            <person name="Decker E.L."/>
            <person name="van Gessel N."/>
            <person name="Grimwood J."/>
            <person name="Hayes R.D."/>
            <person name="Graham S.W."/>
            <person name="Gunter L.E."/>
            <person name="McDaniel S.F."/>
            <person name="Hoernstein S.N.W."/>
            <person name="Larsson A."/>
            <person name="Li F.W."/>
            <person name="Perroud P.F."/>
            <person name="Phillips J."/>
            <person name="Ranjan P."/>
            <person name="Rokshar D.S."/>
            <person name="Rothfels C.J."/>
            <person name="Schneider L."/>
            <person name="Shu S."/>
            <person name="Stevenson D.W."/>
            <person name="Thummler F."/>
            <person name="Tillich M."/>
            <person name="Villarreal Aguilar J.C."/>
            <person name="Widiez T."/>
            <person name="Wong G.K."/>
            <person name="Wymore A."/>
            <person name="Zhang Y."/>
            <person name="Zimmer A.D."/>
            <person name="Quatrano R.S."/>
            <person name="Mayer K.F.X."/>
            <person name="Goodstein D."/>
            <person name="Casacuberta J.M."/>
            <person name="Vandepoele K."/>
            <person name="Reski R."/>
            <person name="Cuming A.C."/>
            <person name="Tuskan G.A."/>
            <person name="Maumus F."/>
            <person name="Salse J."/>
            <person name="Schmutz J."/>
            <person name="Rensing S.A."/>
        </authorList>
    </citation>
    <scope>NUCLEOTIDE SEQUENCE [LARGE SCALE GENOMIC DNA]</scope>
    <source>
        <strain evidence="3 4">cv. Gransden 2004</strain>
    </source>
</reference>
<reference evidence="3" key="3">
    <citation type="submission" date="2020-12" db="UniProtKB">
        <authorList>
            <consortium name="EnsemblPlants"/>
        </authorList>
    </citation>
    <scope>IDENTIFICATION</scope>
</reference>
<name>A0A2K1JKB3_PHYPA</name>
<reference evidence="2 4" key="1">
    <citation type="journal article" date="2008" name="Science">
        <title>The Physcomitrella genome reveals evolutionary insights into the conquest of land by plants.</title>
        <authorList>
            <person name="Rensing S."/>
            <person name="Lang D."/>
            <person name="Zimmer A."/>
            <person name="Terry A."/>
            <person name="Salamov A."/>
            <person name="Shapiro H."/>
            <person name="Nishiyama T."/>
            <person name="Perroud P.-F."/>
            <person name="Lindquist E."/>
            <person name="Kamisugi Y."/>
            <person name="Tanahashi T."/>
            <person name="Sakakibara K."/>
            <person name="Fujita T."/>
            <person name="Oishi K."/>
            <person name="Shin-I T."/>
            <person name="Kuroki Y."/>
            <person name="Toyoda A."/>
            <person name="Suzuki Y."/>
            <person name="Hashimoto A."/>
            <person name="Yamaguchi K."/>
            <person name="Sugano A."/>
            <person name="Kohara Y."/>
            <person name="Fujiyama A."/>
            <person name="Anterola A."/>
            <person name="Aoki S."/>
            <person name="Ashton N."/>
            <person name="Barbazuk W.B."/>
            <person name="Barker E."/>
            <person name="Bennetzen J."/>
            <person name="Bezanilla M."/>
            <person name="Blankenship R."/>
            <person name="Cho S.H."/>
            <person name="Dutcher S."/>
            <person name="Estelle M."/>
            <person name="Fawcett J.A."/>
            <person name="Gundlach H."/>
            <person name="Hanada K."/>
            <person name="Heyl A."/>
            <person name="Hicks K.A."/>
            <person name="Hugh J."/>
            <person name="Lohr M."/>
            <person name="Mayer K."/>
            <person name="Melkozernov A."/>
            <person name="Murata T."/>
            <person name="Nelson D."/>
            <person name="Pils B."/>
            <person name="Prigge M."/>
            <person name="Reiss B."/>
            <person name="Renner T."/>
            <person name="Rombauts S."/>
            <person name="Rushton P."/>
            <person name="Sanderfoot A."/>
            <person name="Schween G."/>
            <person name="Shiu S.-H."/>
            <person name="Stueber K."/>
            <person name="Theodoulou F.L."/>
            <person name="Tu H."/>
            <person name="Van de Peer Y."/>
            <person name="Verrier P.J."/>
            <person name="Waters E."/>
            <person name="Wood A."/>
            <person name="Yang L."/>
            <person name="Cove D."/>
            <person name="Cuming A."/>
            <person name="Hasebe M."/>
            <person name="Lucas S."/>
            <person name="Mishler D.B."/>
            <person name="Reski R."/>
            <person name="Grigoriev I."/>
            <person name="Quatrano R.S."/>
            <person name="Boore J.L."/>
        </authorList>
    </citation>
    <scope>NUCLEOTIDE SEQUENCE [LARGE SCALE GENOMIC DNA]</scope>
    <source>
        <strain evidence="3 4">cv. Gransden 2004</strain>
    </source>
</reference>
<feature type="chain" id="PRO_5036318965" evidence="1">
    <location>
        <begin position="18"/>
        <end position="53"/>
    </location>
</feature>
<evidence type="ECO:0000313" key="4">
    <source>
        <dbReference type="Proteomes" id="UP000006727"/>
    </source>
</evidence>
<dbReference type="InParanoid" id="A0A2K1JKB3"/>
<dbReference type="AlphaFoldDB" id="A0A2K1JKB3"/>
<evidence type="ECO:0000313" key="3">
    <source>
        <dbReference type="EnsemblPlants" id="PAC:32931523.CDS.1"/>
    </source>
</evidence>
<dbReference type="EnsemblPlants" id="Pp3c13_1200V3.2">
    <property type="protein sequence ID" value="PAC:32931524.CDS.1"/>
    <property type="gene ID" value="Pp3c13_1200"/>
</dbReference>
<feature type="signal peptide" evidence="1">
    <location>
        <begin position="1"/>
        <end position="17"/>
    </location>
</feature>